<dbReference type="AlphaFoldDB" id="A0A517NAY9"/>
<accession>A0A517NAY9</accession>
<organism evidence="2 3">
    <name type="scientific">Rubripirellula lacrimiformis</name>
    <dbReference type="NCBI Taxonomy" id="1930273"/>
    <lineage>
        <taxon>Bacteria</taxon>
        <taxon>Pseudomonadati</taxon>
        <taxon>Planctomycetota</taxon>
        <taxon>Planctomycetia</taxon>
        <taxon>Pirellulales</taxon>
        <taxon>Pirellulaceae</taxon>
        <taxon>Rubripirellula</taxon>
    </lineage>
</organism>
<dbReference type="GO" id="GO:0008168">
    <property type="term" value="F:methyltransferase activity"/>
    <property type="evidence" value="ECO:0007669"/>
    <property type="project" value="UniProtKB-KW"/>
</dbReference>
<dbReference type="Proteomes" id="UP000318538">
    <property type="component" value="Chromosome"/>
</dbReference>
<feature type="compositionally biased region" description="Basic residues" evidence="1">
    <location>
        <begin position="138"/>
        <end position="147"/>
    </location>
</feature>
<name>A0A517NAY9_9BACT</name>
<dbReference type="EMBL" id="CP036525">
    <property type="protein sequence ID" value="QDT04297.1"/>
    <property type="molecule type" value="Genomic_DNA"/>
</dbReference>
<sequence length="154" mass="18407">MSVISPPTKRRRSDYPKGENLCEHCTAKCCHYFALAIDEPVERRDFDFMRWYLLHDRASLFVDDETWYLLVHTTCKHLRDDYMCGIYETRPQICRDYTTAECEFEDDWCYEKYFESPEQIDEYADALFGPQFPEPGRKKEHLLRSRKPSGLPIA</sequence>
<proteinExistence type="predicted"/>
<reference evidence="2 3" key="1">
    <citation type="submission" date="2019-02" db="EMBL/GenBank/DDBJ databases">
        <title>Deep-cultivation of Planctomycetes and their phenomic and genomic characterization uncovers novel biology.</title>
        <authorList>
            <person name="Wiegand S."/>
            <person name="Jogler M."/>
            <person name="Boedeker C."/>
            <person name="Pinto D."/>
            <person name="Vollmers J."/>
            <person name="Rivas-Marin E."/>
            <person name="Kohn T."/>
            <person name="Peeters S.H."/>
            <person name="Heuer A."/>
            <person name="Rast P."/>
            <person name="Oberbeckmann S."/>
            <person name="Bunk B."/>
            <person name="Jeske O."/>
            <person name="Meyerdierks A."/>
            <person name="Storesund J.E."/>
            <person name="Kallscheuer N."/>
            <person name="Luecker S."/>
            <person name="Lage O.M."/>
            <person name="Pohl T."/>
            <person name="Merkel B.J."/>
            <person name="Hornburger P."/>
            <person name="Mueller R.-W."/>
            <person name="Bruemmer F."/>
            <person name="Labrenz M."/>
            <person name="Spormann A.M."/>
            <person name="Op den Camp H."/>
            <person name="Overmann J."/>
            <person name="Amann R."/>
            <person name="Jetten M.S.M."/>
            <person name="Mascher T."/>
            <person name="Medema M.H."/>
            <person name="Devos D.P."/>
            <person name="Kaster A.-K."/>
            <person name="Ovreas L."/>
            <person name="Rohde M."/>
            <person name="Galperin M.Y."/>
            <person name="Jogler C."/>
        </authorList>
    </citation>
    <scope>NUCLEOTIDE SEQUENCE [LARGE SCALE GENOMIC DNA]</scope>
    <source>
        <strain evidence="2 3">K22_7</strain>
    </source>
</reference>
<keyword evidence="3" id="KW-1185">Reference proteome</keyword>
<dbReference type="InterPro" id="IPR005358">
    <property type="entry name" value="Puta_zinc/iron-chelating_dom"/>
</dbReference>
<evidence type="ECO:0000256" key="1">
    <source>
        <dbReference type="SAM" id="MobiDB-lite"/>
    </source>
</evidence>
<keyword evidence="2" id="KW-0966">Cell projection</keyword>
<protein>
    <submittedName>
        <fullName evidence="2">Flagellin N-methylase</fullName>
    </submittedName>
</protein>
<dbReference type="Pfam" id="PF03692">
    <property type="entry name" value="CxxCxxCC"/>
    <property type="match status" value="1"/>
</dbReference>
<keyword evidence="2" id="KW-0969">Cilium</keyword>
<dbReference type="GO" id="GO:0032259">
    <property type="term" value="P:methylation"/>
    <property type="evidence" value="ECO:0007669"/>
    <property type="project" value="UniProtKB-KW"/>
</dbReference>
<keyword evidence="2" id="KW-0282">Flagellum</keyword>
<dbReference type="KEGG" id="rlc:K227x_26870"/>
<dbReference type="OrthoDB" id="71604at2"/>
<gene>
    <name evidence="2" type="ORF">K227x_26870</name>
</gene>
<evidence type="ECO:0000313" key="2">
    <source>
        <dbReference type="EMBL" id="QDT04297.1"/>
    </source>
</evidence>
<keyword evidence="2" id="KW-0808">Transferase</keyword>
<evidence type="ECO:0000313" key="3">
    <source>
        <dbReference type="Proteomes" id="UP000318538"/>
    </source>
</evidence>
<feature type="region of interest" description="Disordered" evidence="1">
    <location>
        <begin position="133"/>
        <end position="154"/>
    </location>
</feature>
<keyword evidence="2" id="KW-0489">Methyltransferase</keyword>
<dbReference type="RefSeq" id="WP_145169866.1">
    <property type="nucleotide sequence ID" value="NZ_CP036525.1"/>
</dbReference>